<feature type="transmembrane region" description="Helical" evidence="1">
    <location>
        <begin position="21"/>
        <end position="42"/>
    </location>
</feature>
<sequence>MKRRWSSKVLDAVSSVPPIRVEYLVPIVVMLMLWIGLSSFGLAKEKSFVMVLVMGQTYAIWRNLPTAAAQLSQPGRDRTRMLLWPVGAMLMLAISQLIISSPVFSQRILSAACVFVLVVMILGMRREDEVMERVSPNSMVRGKLMARVSLLRVNALAAGTVLIVNELLIQSGSLTVWMTGMALFAMVLHALYWFMVLMVMPAEDTPA</sequence>
<name>A0ABZ2HP68_9RHOB</name>
<accession>A0ABZ2HP68</accession>
<feature type="transmembrane region" description="Helical" evidence="1">
    <location>
        <begin position="176"/>
        <end position="200"/>
    </location>
</feature>
<feature type="transmembrane region" description="Helical" evidence="1">
    <location>
        <begin position="48"/>
        <end position="69"/>
    </location>
</feature>
<keyword evidence="1" id="KW-0472">Membrane</keyword>
<feature type="transmembrane region" description="Helical" evidence="1">
    <location>
        <begin position="105"/>
        <end position="123"/>
    </location>
</feature>
<feature type="transmembrane region" description="Helical" evidence="1">
    <location>
        <begin position="81"/>
        <end position="99"/>
    </location>
</feature>
<gene>
    <name evidence="2" type="ORF">RZ517_07155</name>
</gene>
<evidence type="ECO:0000313" key="2">
    <source>
        <dbReference type="EMBL" id="WWR47939.1"/>
    </source>
</evidence>
<proteinExistence type="predicted"/>
<dbReference type="RefSeq" id="WP_338550767.1">
    <property type="nucleotide sequence ID" value="NZ_CP146069.1"/>
</dbReference>
<organism evidence="2 3">
    <name type="scientific">Roseovarius phycicola</name>
    <dbReference type="NCBI Taxonomy" id="3080976"/>
    <lineage>
        <taxon>Bacteria</taxon>
        <taxon>Pseudomonadati</taxon>
        <taxon>Pseudomonadota</taxon>
        <taxon>Alphaproteobacteria</taxon>
        <taxon>Rhodobacterales</taxon>
        <taxon>Roseobacteraceae</taxon>
        <taxon>Roseovarius</taxon>
    </lineage>
</organism>
<evidence type="ECO:0000313" key="3">
    <source>
        <dbReference type="Proteomes" id="UP001364156"/>
    </source>
</evidence>
<evidence type="ECO:0000256" key="1">
    <source>
        <dbReference type="SAM" id="Phobius"/>
    </source>
</evidence>
<keyword evidence="3" id="KW-1185">Reference proteome</keyword>
<feature type="transmembrane region" description="Helical" evidence="1">
    <location>
        <begin position="144"/>
        <end position="164"/>
    </location>
</feature>
<dbReference type="EMBL" id="CP146069">
    <property type="protein sequence ID" value="WWR47939.1"/>
    <property type="molecule type" value="Genomic_DNA"/>
</dbReference>
<dbReference type="Proteomes" id="UP001364156">
    <property type="component" value="Chromosome"/>
</dbReference>
<reference evidence="2 3" key="1">
    <citation type="submission" date="2023-10" db="EMBL/GenBank/DDBJ databases">
        <title>Roseovarius strain S88 nov., isolated from a marine algae.</title>
        <authorList>
            <person name="Lee M.W."/>
            <person name="Lee J.K."/>
            <person name="Kim J.M."/>
            <person name="Choi D.G."/>
            <person name="Baek J.H."/>
            <person name="Bayburt H."/>
            <person name="Jung J.J."/>
            <person name="Han D.M."/>
            <person name="Jeon C.O."/>
        </authorList>
    </citation>
    <scope>NUCLEOTIDE SEQUENCE [LARGE SCALE GENOMIC DNA]</scope>
    <source>
        <strain evidence="2 3">S88</strain>
    </source>
</reference>
<keyword evidence="1" id="KW-0812">Transmembrane</keyword>
<keyword evidence="1" id="KW-1133">Transmembrane helix</keyword>
<evidence type="ECO:0008006" key="4">
    <source>
        <dbReference type="Google" id="ProtNLM"/>
    </source>
</evidence>
<protein>
    <recommendedName>
        <fullName evidence="4">Intracellular septation protein A</fullName>
    </recommendedName>
</protein>